<evidence type="ECO:0000256" key="8">
    <source>
        <dbReference type="PROSITE-ProRule" id="PRU00042"/>
    </source>
</evidence>
<dbReference type="GO" id="GO:0000122">
    <property type="term" value="P:negative regulation of transcription by RNA polymerase II"/>
    <property type="evidence" value="ECO:0007669"/>
    <property type="project" value="UniProtKB-ARBA"/>
</dbReference>
<dbReference type="STRING" id="56723.ENSLBEP00000035429"/>
<protein>
    <submittedName>
        <fullName evidence="11">Zinc finger protein 8-like</fullName>
    </submittedName>
</protein>
<proteinExistence type="predicted"/>
<dbReference type="GO" id="GO:0008270">
    <property type="term" value="F:zinc ion binding"/>
    <property type="evidence" value="ECO:0007669"/>
    <property type="project" value="UniProtKB-KW"/>
</dbReference>
<keyword evidence="4 8" id="KW-0863">Zinc-finger</keyword>
<feature type="domain" description="C2H2-type" evidence="10">
    <location>
        <begin position="255"/>
        <end position="282"/>
    </location>
</feature>
<dbReference type="GO" id="GO:0005634">
    <property type="term" value="C:nucleus"/>
    <property type="evidence" value="ECO:0007669"/>
    <property type="project" value="UniProtKB-SubCell"/>
</dbReference>
<reference evidence="11" key="1">
    <citation type="submission" date="2025-08" db="UniProtKB">
        <authorList>
            <consortium name="Ensembl"/>
        </authorList>
    </citation>
    <scope>IDENTIFICATION</scope>
</reference>
<dbReference type="InterPro" id="IPR050758">
    <property type="entry name" value="Znf_C2H2-type"/>
</dbReference>
<feature type="compositionally biased region" description="Polar residues" evidence="9">
    <location>
        <begin position="318"/>
        <end position="327"/>
    </location>
</feature>
<evidence type="ECO:0000256" key="7">
    <source>
        <dbReference type="ARBA" id="ARBA00023242"/>
    </source>
</evidence>
<evidence type="ECO:0000256" key="1">
    <source>
        <dbReference type="ARBA" id="ARBA00004123"/>
    </source>
</evidence>
<dbReference type="InParanoid" id="A0A3Q3GVV2"/>
<name>A0A3Q3GVV2_9LABR</name>
<keyword evidence="3" id="KW-0677">Repeat</keyword>
<dbReference type="InterPro" id="IPR036236">
    <property type="entry name" value="Znf_C2H2_sf"/>
</dbReference>
<keyword evidence="2" id="KW-0479">Metal-binding</keyword>
<reference evidence="11" key="2">
    <citation type="submission" date="2025-09" db="UniProtKB">
        <authorList>
            <consortium name="Ensembl"/>
        </authorList>
    </citation>
    <scope>IDENTIFICATION</scope>
</reference>
<dbReference type="FunFam" id="3.30.160.60:FF:001963">
    <property type="entry name" value="Replication initiator 1"/>
    <property type="match status" value="1"/>
</dbReference>
<dbReference type="Ensembl" id="ENSLBET00000036929.1">
    <property type="protein sequence ID" value="ENSLBEP00000035429.1"/>
    <property type="gene ID" value="ENSLBEG00000026597.1"/>
</dbReference>
<feature type="region of interest" description="Disordered" evidence="9">
    <location>
        <begin position="302"/>
        <end position="327"/>
    </location>
</feature>
<comment type="subcellular location">
    <subcellularLocation>
        <location evidence="1">Nucleus</location>
    </subcellularLocation>
</comment>
<dbReference type="OrthoDB" id="654211at2759"/>
<feature type="compositionally biased region" description="Polar residues" evidence="9">
    <location>
        <begin position="120"/>
        <end position="130"/>
    </location>
</feature>
<organism evidence="11 12">
    <name type="scientific">Labrus bergylta</name>
    <name type="common">ballan wrasse</name>
    <dbReference type="NCBI Taxonomy" id="56723"/>
    <lineage>
        <taxon>Eukaryota</taxon>
        <taxon>Metazoa</taxon>
        <taxon>Chordata</taxon>
        <taxon>Craniata</taxon>
        <taxon>Vertebrata</taxon>
        <taxon>Euteleostomi</taxon>
        <taxon>Actinopterygii</taxon>
        <taxon>Neopterygii</taxon>
        <taxon>Teleostei</taxon>
        <taxon>Neoteleostei</taxon>
        <taxon>Acanthomorphata</taxon>
        <taxon>Eupercaria</taxon>
        <taxon>Labriformes</taxon>
        <taxon>Labridae</taxon>
        <taxon>Labrus</taxon>
    </lineage>
</organism>
<dbReference type="FunFam" id="3.30.160.60:FF:001465">
    <property type="entry name" value="Zinc finger protein 560"/>
    <property type="match status" value="1"/>
</dbReference>
<keyword evidence="6" id="KW-0238">DNA-binding</keyword>
<dbReference type="SUPFAM" id="SSF57667">
    <property type="entry name" value="beta-beta-alpha zinc fingers"/>
    <property type="match status" value="3"/>
</dbReference>
<keyword evidence="5" id="KW-0862">Zinc</keyword>
<dbReference type="AlphaFoldDB" id="A0A3Q3GVV2"/>
<evidence type="ECO:0000256" key="6">
    <source>
        <dbReference type="ARBA" id="ARBA00023125"/>
    </source>
</evidence>
<accession>A0A3Q3GVV2</accession>
<evidence type="ECO:0000256" key="3">
    <source>
        <dbReference type="ARBA" id="ARBA00022737"/>
    </source>
</evidence>
<evidence type="ECO:0000256" key="2">
    <source>
        <dbReference type="ARBA" id="ARBA00022723"/>
    </source>
</evidence>
<evidence type="ECO:0000313" key="12">
    <source>
        <dbReference type="Proteomes" id="UP000261660"/>
    </source>
</evidence>
<evidence type="ECO:0000313" key="11">
    <source>
        <dbReference type="Ensembl" id="ENSLBEP00000035429.1"/>
    </source>
</evidence>
<keyword evidence="12" id="KW-1185">Reference proteome</keyword>
<keyword evidence="7" id="KW-0539">Nucleus</keyword>
<evidence type="ECO:0000256" key="4">
    <source>
        <dbReference type="ARBA" id="ARBA00022771"/>
    </source>
</evidence>
<evidence type="ECO:0000256" key="5">
    <source>
        <dbReference type="ARBA" id="ARBA00022833"/>
    </source>
</evidence>
<dbReference type="Pfam" id="PF00096">
    <property type="entry name" value="zf-C2H2"/>
    <property type="match status" value="4"/>
</dbReference>
<evidence type="ECO:0000256" key="9">
    <source>
        <dbReference type="SAM" id="MobiDB-lite"/>
    </source>
</evidence>
<dbReference type="InterPro" id="IPR013087">
    <property type="entry name" value="Znf_C2H2_type"/>
</dbReference>
<feature type="domain" description="C2H2-type" evidence="10">
    <location>
        <begin position="283"/>
        <end position="310"/>
    </location>
</feature>
<evidence type="ECO:0000259" key="10">
    <source>
        <dbReference type="PROSITE" id="PS50157"/>
    </source>
</evidence>
<sequence length="327" mass="36979">MFQLRLFVHQRLCTAAEEILGEVEKVMTLALHEADVQRLKQEPDSQLPTVTCVLQISSSEPPLTISALNREEELQGTSSQPSTQEESNLSHAEIHTDLCIKDEQEEHEHDRQTQEVIYPSTETEQDQPVNEASAEMQPVSSDGSEAESEIKGGGEEVVQNEGAQKKMRQRPDGKSFARSQSDLHICPTCGKGFRYISPFLKHMKKHKKINGPTKKLLEDLQSSHSRKVCDVCGKNFAHTWGLKIHSKIHAGIRDFKCQDCGKTFSQRANLMMHLTSHSGERPYQCDICGISFTLKHNLTAHRRRHTGERPNRRGSVGKQLQTHTQKR</sequence>
<dbReference type="GO" id="GO:0003677">
    <property type="term" value="F:DNA binding"/>
    <property type="evidence" value="ECO:0007669"/>
    <property type="project" value="UniProtKB-KW"/>
</dbReference>
<feature type="domain" description="C2H2-type" evidence="10">
    <location>
        <begin position="184"/>
        <end position="206"/>
    </location>
</feature>
<feature type="domain" description="C2H2-type" evidence="10">
    <location>
        <begin position="227"/>
        <end position="254"/>
    </location>
</feature>
<dbReference type="Gene3D" id="3.30.160.60">
    <property type="entry name" value="Classic Zinc Finger"/>
    <property type="match status" value="3"/>
</dbReference>
<dbReference type="PROSITE" id="PS50157">
    <property type="entry name" value="ZINC_FINGER_C2H2_2"/>
    <property type="match status" value="4"/>
</dbReference>
<dbReference type="PANTHER" id="PTHR23234">
    <property type="entry name" value="ZNF44 PROTEIN"/>
    <property type="match status" value="1"/>
</dbReference>
<dbReference type="GeneTree" id="ENSGT00940000162287"/>
<dbReference type="PANTHER" id="PTHR23234:SF10">
    <property type="entry name" value="RIKEN CDNA 6720489N17 GENE-RELATED"/>
    <property type="match status" value="1"/>
</dbReference>
<dbReference type="Proteomes" id="UP000261660">
    <property type="component" value="Unplaced"/>
</dbReference>
<dbReference type="SMART" id="SM00355">
    <property type="entry name" value="ZnF_C2H2"/>
    <property type="match status" value="4"/>
</dbReference>
<dbReference type="PROSITE" id="PS00028">
    <property type="entry name" value="ZINC_FINGER_C2H2_1"/>
    <property type="match status" value="4"/>
</dbReference>
<feature type="region of interest" description="Disordered" evidence="9">
    <location>
        <begin position="105"/>
        <end position="179"/>
    </location>
</feature>